<dbReference type="AlphaFoldDB" id="A0A916TLF6"/>
<organism evidence="2 3">
    <name type="scientific">Roseibium aquae</name>
    <dbReference type="NCBI Taxonomy" id="1323746"/>
    <lineage>
        <taxon>Bacteria</taxon>
        <taxon>Pseudomonadati</taxon>
        <taxon>Pseudomonadota</taxon>
        <taxon>Alphaproteobacteria</taxon>
        <taxon>Hyphomicrobiales</taxon>
        <taxon>Stappiaceae</taxon>
        <taxon>Roseibium</taxon>
    </lineage>
</organism>
<reference evidence="2" key="1">
    <citation type="journal article" date="2014" name="Int. J. Syst. Evol. Microbiol.">
        <title>Complete genome sequence of Corynebacterium casei LMG S-19264T (=DSM 44701T), isolated from a smear-ripened cheese.</title>
        <authorList>
            <consortium name="US DOE Joint Genome Institute (JGI-PGF)"/>
            <person name="Walter F."/>
            <person name="Albersmeier A."/>
            <person name="Kalinowski J."/>
            <person name="Ruckert C."/>
        </authorList>
    </citation>
    <scope>NUCLEOTIDE SEQUENCE</scope>
    <source>
        <strain evidence="2">CGMCC 1.12426</strain>
    </source>
</reference>
<feature type="coiled-coil region" evidence="1">
    <location>
        <begin position="35"/>
        <end position="62"/>
    </location>
</feature>
<dbReference type="RefSeq" id="WP_150497203.1">
    <property type="nucleotide sequence ID" value="NZ_BMFA01000009.1"/>
</dbReference>
<evidence type="ECO:0000256" key="1">
    <source>
        <dbReference type="SAM" id="Coils"/>
    </source>
</evidence>
<dbReference type="EMBL" id="BMFA01000009">
    <property type="protein sequence ID" value="GGB56378.1"/>
    <property type="molecule type" value="Genomic_DNA"/>
</dbReference>
<sequence>MTSSKIDKNRIKALAEAGTLPRTGDDIAVVKAQLAAAVRQAIAKHEDRLASIRQEFEASRDNRAKQVASIKDAYLKQSVEH</sequence>
<evidence type="ECO:0000313" key="3">
    <source>
        <dbReference type="Proteomes" id="UP000605148"/>
    </source>
</evidence>
<evidence type="ECO:0000313" key="2">
    <source>
        <dbReference type="EMBL" id="GGB56378.1"/>
    </source>
</evidence>
<keyword evidence="3" id="KW-1185">Reference proteome</keyword>
<accession>A0A916TLF6</accession>
<proteinExistence type="predicted"/>
<dbReference type="Proteomes" id="UP000605148">
    <property type="component" value="Unassembled WGS sequence"/>
</dbReference>
<gene>
    <name evidence="2" type="ORF">GCM10011316_30620</name>
</gene>
<reference evidence="2" key="2">
    <citation type="submission" date="2020-09" db="EMBL/GenBank/DDBJ databases">
        <authorList>
            <person name="Sun Q."/>
            <person name="Zhou Y."/>
        </authorList>
    </citation>
    <scope>NUCLEOTIDE SEQUENCE</scope>
    <source>
        <strain evidence="2">CGMCC 1.12426</strain>
    </source>
</reference>
<protein>
    <submittedName>
        <fullName evidence="2">Uncharacterized protein</fullName>
    </submittedName>
</protein>
<comment type="caution">
    <text evidence="2">The sequence shown here is derived from an EMBL/GenBank/DDBJ whole genome shotgun (WGS) entry which is preliminary data.</text>
</comment>
<keyword evidence="1" id="KW-0175">Coiled coil</keyword>
<name>A0A916TLF6_9HYPH</name>